<dbReference type="VEuPathDB" id="ToxoDB:EAH_00017360"/>
<feature type="compositionally biased region" description="Low complexity" evidence="1">
    <location>
        <begin position="402"/>
        <end position="417"/>
    </location>
</feature>
<proteinExistence type="predicted"/>
<dbReference type="RefSeq" id="XP_013249311.1">
    <property type="nucleotide sequence ID" value="XM_013393857.1"/>
</dbReference>
<feature type="region of interest" description="Disordered" evidence="1">
    <location>
        <begin position="369"/>
        <end position="441"/>
    </location>
</feature>
<evidence type="ECO:0000313" key="2">
    <source>
        <dbReference type="EMBL" id="CDI80765.1"/>
    </source>
</evidence>
<dbReference type="OrthoDB" id="433738at2759"/>
<protein>
    <submittedName>
        <fullName evidence="2">Tetratricopeptide repeat containing domain protein, related</fullName>
    </submittedName>
</protein>
<evidence type="ECO:0000313" key="3">
    <source>
        <dbReference type="Proteomes" id="UP000018050"/>
    </source>
</evidence>
<dbReference type="PANTHER" id="PTHR46512">
    <property type="entry name" value="PEPTIDYLPROLYL ISOMERASE"/>
    <property type="match status" value="1"/>
</dbReference>
<dbReference type="EMBL" id="HG671323">
    <property type="protein sequence ID" value="CDI80765.1"/>
    <property type="molecule type" value="Genomic_DNA"/>
</dbReference>
<dbReference type="PANTHER" id="PTHR46512:SF9">
    <property type="entry name" value="PEPTIDYLPROLYL ISOMERASE"/>
    <property type="match status" value="1"/>
</dbReference>
<dbReference type="Pfam" id="PF14559">
    <property type="entry name" value="TPR_19"/>
    <property type="match status" value="1"/>
</dbReference>
<dbReference type="AlphaFoldDB" id="U6GKR6"/>
<accession>U6GKR6</accession>
<name>U6GKR6_EIMAC</name>
<organism evidence="2 3">
    <name type="scientific">Eimeria acervulina</name>
    <name type="common">Coccidian parasite</name>
    <dbReference type="NCBI Taxonomy" id="5801"/>
    <lineage>
        <taxon>Eukaryota</taxon>
        <taxon>Sar</taxon>
        <taxon>Alveolata</taxon>
        <taxon>Apicomplexa</taxon>
        <taxon>Conoidasida</taxon>
        <taxon>Coccidia</taxon>
        <taxon>Eucoccidiorida</taxon>
        <taxon>Eimeriorina</taxon>
        <taxon>Eimeriidae</taxon>
        <taxon>Eimeria</taxon>
    </lineage>
</organism>
<dbReference type="GeneID" id="25269806"/>
<dbReference type="InterPro" id="IPR050754">
    <property type="entry name" value="FKBP4/5/8-like"/>
</dbReference>
<evidence type="ECO:0000256" key="1">
    <source>
        <dbReference type="SAM" id="MobiDB-lite"/>
    </source>
</evidence>
<dbReference type="InterPro" id="IPR011990">
    <property type="entry name" value="TPR-like_helical_dom_sf"/>
</dbReference>
<reference evidence="2" key="1">
    <citation type="submission" date="2013-10" db="EMBL/GenBank/DDBJ databases">
        <title>Genomic analysis of the causative agents of coccidiosis in chickens.</title>
        <authorList>
            <person name="Reid A.J."/>
            <person name="Blake D."/>
            <person name="Billington K."/>
            <person name="Browne H."/>
            <person name="Dunn M."/>
            <person name="Hung S."/>
            <person name="Kawahara F."/>
            <person name="Miranda-Saavedra D."/>
            <person name="Mourier T."/>
            <person name="Nagra H."/>
            <person name="Otto T.D."/>
            <person name="Rawlings N."/>
            <person name="Sanchez A."/>
            <person name="Sanders M."/>
            <person name="Subramaniam C."/>
            <person name="Tay Y."/>
            <person name="Dear P."/>
            <person name="Doerig C."/>
            <person name="Gruber A."/>
            <person name="Parkinson J."/>
            <person name="Shirley M."/>
            <person name="Wan K.L."/>
            <person name="Berriman M."/>
            <person name="Tomley F."/>
            <person name="Pain A."/>
        </authorList>
    </citation>
    <scope>NUCLEOTIDE SEQUENCE</scope>
    <source>
        <strain evidence="2">Houghton</strain>
    </source>
</reference>
<gene>
    <name evidence="2" type="ORF">EAH_00017360</name>
</gene>
<feature type="compositionally biased region" description="Low complexity" evidence="1">
    <location>
        <begin position="379"/>
        <end position="390"/>
    </location>
</feature>
<sequence length="441" mass="48484">MEPPPYTCENKITGSASSKMECSSSSLAHEARDLRKNTADAALSSDEVPTSADSVREEGLRAFRAGDWRGATDAWSRGLRTLEYILAREDEFDEDKRKEFLAMHQSYLLNLSLSTLKESRWAACILYCDKALQRDPKALKALYRKAQAQQELGDFDGALATVDRYLSVSPGSPLALSLQAQLRHLKAAHAVKEKKLLQGMFRNLEHDPRSEAAEAAAAEAGTGNSSGLLGSVKATLKDWFSGVGSKQQPSMDCPQYNQTMVQDIAAVQAAMRAAGMDGKNNPNDYSQDAVAEAVASLLGGKDKAGTVNMEELKRLTALLNKYQTMHAGEASFMDRLRFRLSLTWFGIRHVCASLCCYFCRRRQTQQHAQAEPEWEDVQPRASAASRSPAPEGKENRGFLNTAQRRQQCRTAAAAAAAGRRRRNQQHFAKGTTSSGRVEDLG</sequence>
<dbReference type="SUPFAM" id="SSF48452">
    <property type="entry name" value="TPR-like"/>
    <property type="match status" value="1"/>
</dbReference>
<dbReference type="OMA" id="AACILYC"/>
<dbReference type="Proteomes" id="UP000018050">
    <property type="component" value="Unassembled WGS sequence"/>
</dbReference>
<keyword evidence="3" id="KW-1185">Reference proteome</keyword>
<reference evidence="2" key="2">
    <citation type="submission" date="2013-10" db="EMBL/GenBank/DDBJ databases">
        <authorList>
            <person name="Aslett M."/>
        </authorList>
    </citation>
    <scope>NUCLEOTIDE SEQUENCE</scope>
    <source>
        <strain evidence="2">Houghton</strain>
    </source>
</reference>
<dbReference type="Gene3D" id="1.25.40.10">
    <property type="entry name" value="Tetratricopeptide repeat domain"/>
    <property type="match status" value="1"/>
</dbReference>
<feature type="region of interest" description="Disordered" evidence="1">
    <location>
        <begin position="1"/>
        <end position="21"/>
    </location>
</feature>